<gene>
    <name evidence="1" type="ORF">Purlil1_13501</name>
</gene>
<name>A0ABR0BDY6_PURLI</name>
<dbReference type="EMBL" id="JAWRVI010000233">
    <property type="protein sequence ID" value="KAK4071127.1"/>
    <property type="molecule type" value="Genomic_DNA"/>
</dbReference>
<protein>
    <submittedName>
        <fullName evidence="1">Uncharacterized protein</fullName>
    </submittedName>
</protein>
<evidence type="ECO:0000313" key="1">
    <source>
        <dbReference type="EMBL" id="KAK4071127.1"/>
    </source>
</evidence>
<evidence type="ECO:0000313" key="2">
    <source>
        <dbReference type="Proteomes" id="UP001287286"/>
    </source>
</evidence>
<proteinExistence type="predicted"/>
<comment type="caution">
    <text evidence="1">The sequence shown here is derived from an EMBL/GenBank/DDBJ whole genome shotgun (WGS) entry which is preliminary data.</text>
</comment>
<keyword evidence="2" id="KW-1185">Reference proteome</keyword>
<reference evidence="1 2" key="1">
    <citation type="journal article" date="2024" name="Microbiol. Resour. Announc.">
        <title>Genome annotations for the ascomycete fungi Trichoderma harzianum, Trichoderma aggressivum, and Purpureocillium lilacinum.</title>
        <authorList>
            <person name="Beijen E.P.W."/>
            <person name="Ohm R.A."/>
        </authorList>
    </citation>
    <scope>NUCLEOTIDE SEQUENCE [LARGE SCALE GENOMIC DNA]</scope>
    <source>
        <strain evidence="1 2">CBS 150709</strain>
    </source>
</reference>
<dbReference type="Proteomes" id="UP001287286">
    <property type="component" value="Unassembled WGS sequence"/>
</dbReference>
<organism evidence="1 2">
    <name type="scientific">Purpureocillium lilacinum</name>
    <name type="common">Paecilomyces lilacinus</name>
    <dbReference type="NCBI Taxonomy" id="33203"/>
    <lineage>
        <taxon>Eukaryota</taxon>
        <taxon>Fungi</taxon>
        <taxon>Dikarya</taxon>
        <taxon>Ascomycota</taxon>
        <taxon>Pezizomycotina</taxon>
        <taxon>Sordariomycetes</taxon>
        <taxon>Hypocreomycetidae</taxon>
        <taxon>Hypocreales</taxon>
        <taxon>Ophiocordycipitaceae</taxon>
        <taxon>Purpureocillium</taxon>
    </lineage>
</organism>
<sequence length="176" mass="20236">METPDTQKAHNAIFELWMILSNDTLREEFCSAAAAHFRKEFPASTDFDHLVANFMEDMQALADMELYERVKQAQSSAQSTGRLLIDGQTLTEIVEESDGPDEDLVALQNHIEKHRPHLNKLLPHIEPSYSMFLPYVEKMDLDSIDDRVHEAMKADEASVALDSSVWASKEWRWEKK</sequence>
<accession>A0ABR0BDY6</accession>